<name>A0A7X3S7I5_9HYPH</name>
<dbReference type="GO" id="GO:0005524">
    <property type="term" value="F:ATP binding"/>
    <property type="evidence" value="ECO:0007669"/>
    <property type="project" value="InterPro"/>
</dbReference>
<dbReference type="AlphaFoldDB" id="A0A7X3S7I5"/>
<protein>
    <recommendedName>
        <fullName evidence="5">Putative pyruvate, phosphate dikinase regulatory protein</fullName>
        <shortName evidence="5">PPDK regulatory protein</shortName>
        <ecNumber evidence="5">2.7.11.32</ecNumber>
        <ecNumber evidence="5">2.7.4.27</ecNumber>
    </recommendedName>
</protein>
<comment type="catalytic activity">
    <reaction evidence="5">
        <text>N(tele)-phospho-L-histidyl/O-phospho-L-threonyl-[pyruvate, phosphate dikinase] + phosphate + H(+) = N(tele)-phospho-L-histidyl/L-threonyl-[pyruvate, phosphate dikinase] + diphosphate</text>
        <dbReference type="Rhea" id="RHEA:43696"/>
        <dbReference type="Rhea" id="RHEA-COMP:10650"/>
        <dbReference type="Rhea" id="RHEA-COMP:10651"/>
        <dbReference type="ChEBI" id="CHEBI:15378"/>
        <dbReference type="ChEBI" id="CHEBI:30013"/>
        <dbReference type="ChEBI" id="CHEBI:33019"/>
        <dbReference type="ChEBI" id="CHEBI:43474"/>
        <dbReference type="ChEBI" id="CHEBI:61977"/>
        <dbReference type="ChEBI" id="CHEBI:83586"/>
        <dbReference type="EC" id="2.7.4.27"/>
    </reaction>
</comment>
<dbReference type="EC" id="2.7.4.27" evidence="5"/>
<feature type="binding site" evidence="5">
    <location>
        <begin position="168"/>
        <end position="175"/>
    </location>
    <ligand>
        <name>ADP</name>
        <dbReference type="ChEBI" id="CHEBI:456216"/>
    </ligand>
</feature>
<dbReference type="EMBL" id="WUMV01000003">
    <property type="protein sequence ID" value="MXN64813.1"/>
    <property type="molecule type" value="Genomic_DNA"/>
</dbReference>
<comment type="catalytic activity">
    <reaction evidence="5">
        <text>N(tele)-phospho-L-histidyl/L-threonyl-[pyruvate, phosphate dikinase] + ADP = N(tele)-phospho-L-histidyl/O-phospho-L-threonyl-[pyruvate, phosphate dikinase] + AMP + H(+)</text>
        <dbReference type="Rhea" id="RHEA:43692"/>
        <dbReference type="Rhea" id="RHEA-COMP:10650"/>
        <dbReference type="Rhea" id="RHEA-COMP:10651"/>
        <dbReference type="ChEBI" id="CHEBI:15378"/>
        <dbReference type="ChEBI" id="CHEBI:30013"/>
        <dbReference type="ChEBI" id="CHEBI:61977"/>
        <dbReference type="ChEBI" id="CHEBI:83586"/>
        <dbReference type="ChEBI" id="CHEBI:456215"/>
        <dbReference type="ChEBI" id="CHEBI:456216"/>
        <dbReference type="EC" id="2.7.11.32"/>
    </reaction>
</comment>
<comment type="caution">
    <text evidence="6">The sequence shown here is derived from an EMBL/GenBank/DDBJ whole genome shotgun (WGS) entry which is preliminary data.</text>
</comment>
<keyword evidence="6" id="KW-0670">Pyruvate</keyword>
<evidence type="ECO:0000256" key="5">
    <source>
        <dbReference type="HAMAP-Rule" id="MF_00921"/>
    </source>
</evidence>
<evidence type="ECO:0000313" key="6">
    <source>
        <dbReference type="EMBL" id="MXN64813.1"/>
    </source>
</evidence>
<dbReference type="InterPro" id="IPR026565">
    <property type="entry name" value="PPDK_reg"/>
</dbReference>
<dbReference type="GO" id="GO:0043531">
    <property type="term" value="F:ADP binding"/>
    <property type="evidence" value="ECO:0007669"/>
    <property type="project" value="UniProtKB-UniRule"/>
</dbReference>
<dbReference type="GO" id="GO:0016776">
    <property type="term" value="F:phosphotransferase activity, phosphate group as acceptor"/>
    <property type="evidence" value="ECO:0007669"/>
    <property type="project" value="UniProtKB-UniRule"/>
</dbReference>
<proteinExistence type="inferred from homology"/>
<dbReference type="Proteomes" id="UP000433101">
    <property type="component" value="Unassembled WGS sequence"/>
</dbReference>
<dbReference type="PANTHER" id="PTHR31756:SF3">
    <property type="entry name" value="PYRUVATE, PHOSPHATE DIKINASE REGULATORY PROTEIN 1, CHLOROPLASTIC"/>
    <property type="match status" value="1"/>
</dbReference>
<evidence type="ECO:0000256" key="4">
    <source>
        <dbReference type="ARBA" id="ARBA00022777"/>
    </source>
</evidence>
<dbReference type="EC" id="2.7.11.32" evidence="5"/>
<gene>
    <name evidence="6" type="primary">ppsR</name>
    <name evidence="6" type="ORF">GR183_07830</name>
</gene>
<sequence>MHGRHTAFGTVGDKSLGKSGNFFHLHMVSDSTGETLMTVARAATVQYEDVQAIEHVYPLVRSQKQLDRVVGEIESAPGIVLYTLVDPDVAARLERVCLDLAVPCVNVLEPVFKIFQSYLNVAWTGRIGGQHALDADYFGRIDALNYTMLHDDGQVPGDLNEADVVLVGISRTSKTPTCIYLANRGIKAANIPMVPDIPLPPQLDEVTHPLVVGLVASAERIQQVRQNRVLALNAASYQNESYTDRRQIAHEVSSTRRLCAEKGWPLIDVTRRSIEETAAEIMALLRDHRAEEM</sequence>
<keyword evidence="7" id="KW-1185">Reference proteome</keyword>
<keyword evidence="1 5" id="KW-0723">Serine/threonine-protein kinase</keyword>
<keyword evidence="4 5" id="KW-0418">Kinase</keyword>
<evidence type="ECO:0000256" key="3">
    <source>
        <dbReference type="ARBA" id="ARBA00022741"/>
    </source>
</evidence>
<accession>A0A7X3S7I5</accession>
<dbReference type="PANTHER" id="PTHR31756">
    <property type="entry name" value="PYRUVATE, PHOSPHATE DIKINASE REGULATORY PROTEIN 1, CHLOROPLASTIC"/>
    <property type="match status" value="1"/>
</dbReference>
<keyword evidence="3 5" id="KW-0547">Nucleotide-binding</keyword>
<dbReference type="HAMAP" id="MF_00921">
    <property type="entry name" value="PDRP"/>
    <property type="match status" value="1"/>
</dbReference>
<evidence type="ECO:0000313" key="7">
    <source>
        <dbReference type="Proteomes" id="UP000433101"/>
    </source>
</evidence>
<evidence type="ECO:0000256" key="2">
    <source>
        <dbReference type="ARBA" id="ARBA00022679"/>
    </source>
</evidence>
<dbReference type="InterPro" id="IPR005177">
    <property type="entry name" value="Kinase-pyrophosphorylase"/>
</dbReference>
<organism evidence="6 7">
    <name type="scientific">Stappia sediminis</name>
    <dbReference type="NCBI Taxonomy" id="2692190"/>
    <lineage>
        <taxon>Bacteria</taxon>
        <taxon>Pseudomonadati</taxon>
        <taxon>Pseudomonadota</taxon>
        <taxon>Alphaproteobacteria</taxon>
        <taxon>Hyphomicrobiales</taxon>
        <taxon>Stappiaceae</taxon>
        <taxon>Stappia</taxon>
    </lineage>
</organism>
<reference evidence="6 7" key="1">
    <citation type="submission" date="2019-12" db="EMBL/GenBank/DDBJ databases">
        <authorList>
            <person name="Li M."/>
        </authorList>
    </citation>
    <scope>NUCLEOTIDE SEQUENCE [LARGE SCALE GENOMIC DNA]</scope>
    <source>
        <strain evidence="6 7">GBMRC 2046</strain>
    </source>
</reference>
<comment type="function">
    <text evidence="5">Bifunctional serine/threonine kinase and phosphorylase involved in the regulation of the pyruvate, phosphate dikinase (PPDK) by catalyzing its phosphorylation/dephosphorylation.</text>
</comment>
<dbReference type="GO" id="GO:0004674">
    <property type="term" value="F:protein serine/threonine kinase activity"/>
    <property type="evidence" value="ECO:0007669"/>
    <property type="project" value="UniProtKB-UniRule"/>
</dbReference>
<dbReference type="Pfam" id="PF03618">
    <property type="entry name" value="Kinase-PPPase"/>
    <property type="match status" value="1"/>
</dbReference>
<keyword evidence="2 5" id="KW-0808">Transferase</keyword>
<dbReference type="NCBIfam" id="NF003742">
    <property type="entry name" value="PRK05339.1"/>
    <property type="match status" value="1"/>
</dbReference>
<evidence type="ECO:0000256" key="1">
    <source>
        <dbReference type="ARBA" id="ARBA00022527"/>
    </source>
</evidence>
<comment type="similarity">
    <text evidence="5">Belongs to the pyruvate, phosphate/water dikinase regulatory protein family. PDRP subfamily.</text>
</comment>